<dbReference type="Pfam" id="PF01420">
    <property type="entry name" value="Methylase_S"/>
    <property type="match status" value="1"/>
</dbReference>
<organism evidence="5 6">
    <name type="scientific">Nitrosomonas stercoris</name>
    <dbReference type="NCBI Taxonomy" id="1444684"/>
    <lineage>
        <taxon>Bacteria</taxon>
        <taxon>Pseudomonadati</taxon>
        <taxon>Pseudomonadota</taxon>
        <taxon>Betaproteobacteria</taxon>
        <taxon>Nitrosomonadales</taxon>
        <taxon>Nitrosomonadaceae</taxon>
        <taxon>Nitrosomonas</taxon>
    </lineage>
</organism>
<gene>
    <name evidence="5" type="ORF">Nstercoris_00773</name>
</gene>
<protein>
    <recommendedName>
        <fullName evidence="4">Type I restriction modification DNA specificity domain-containing protein</fullName>
    </recommendedName>
</protein>
<dbReference type="SUPFAM" id="SSF116734">
    <property type="entry name" value="DNA methylase specificity domain"/>
    <property type="match status" value="2"/>
</dbReference>
<evidence type="ECO:0000313" key="6">
    <source>
        <dbReference type="Proteomes" id="UP000316473"/>
    </source>
</evidence>
<dbReference type="InterPro" id="IPR044946">
    <property type="entry name" value="Restrct_endonuc_typeI_TRD_sf"/>
</dbReference>
<sequence>MNQLPKSWSWVSIVELLDKNSNGKPFQQGWSPQCHNHPASENCWGVLKTTAIQDGEFWGHENKELPESIEPRPHLEVVKGDILMTCAGPRNRCGVVCFVKKTRSKLLMSGKMYRFRPNSTLLDSKYLEGFIRSHQAQRAIDSMKTGISDSGLNLTHGRFSELMVPLAPLSEQKRIVAKIEELFSELDSGIASLKTAREQLKIYRQALLKHAFEGKLTEQWRKDNADKLETPEQLLARIQTERETRYQQQLEEWKQAVKDWEAKGKEGKKPSKPREFKEIELSDHVFNEGWLAVNLGGISNVTGGLTKNQKRNSYGIQIPYLRVANVYANELRLDEVKTIGVTVQERETIFLEKNDLLVVEGNGSIEQIGRVALWNGAIQECGHQNHLIRARLHNASYAKLILYFLLSPVGRDFIVNEASSTSGLHTLSLTKVSNILEPVYDLLSNSAKKAK</sequence>
<evidence type="ECO:0000259" key="4">
    <source>
        <dbReference type="Pfam" id="PF01420"/>
    </source>
</evidence>
<evidence type="ECO:0000313" key="5">
    <source>
        <dbReference type="EMBL" id="BBL34535.1"/>
    </source>
</evidence>
<keyword evidence="3" id="KW-0238">DNA-binding</keyword>
<dbReference type="KEGG" id="nst:Nstercoris_00773"/>
<dbReference type="Gene3D" id="3.90.220.20">
    <property type="entry name" value="DNA methylase specificity domains"/>
    <property type="match status" value="2"/>
</dbReference>
<proteinExistence type="inferred from homology"/>
<dbReference type="EMBL" id="AP019755">
    <property type="protein sequence ID" value="BBL34535.1"/>
    <property type="molecule type" value="Genomic_DNA"/>
</dbReference>
<name>A0A4Y1YR74_9PROT</name>
<dbReference type="AlphaFoldDB" id="A0A4Y1YR74"/>
<dbReference type="CDD" id="cd17261">
    <property type="entry name" value="RMtype1_S_EcoKI-TRD2-CR2_like"/>
    <property type="match status" value="1"/>
</dbReference>
<dbReference type="GO" id="GO:0009307">
    <property type="term" value="P:DNA restriction-modification system"/>
    <property type="evidence" value="ECO:0007669"/>
    <property type="project" value="UniProtKB-KW"/>
</dbReference>
<dbReference type="GO" id="GO:0003677">
    <property type="term" value="F:DNA binding"/>
    <property type="evidence" value="ECO:0007669"/>
    <property type="project" value="UniProtKB-KW"/>
</dbReference>
<feature type="domain" description="Type I restriction modification DNA specificity" evidence="4">
    <location>
        <begin position="79"/>
        <end position="188"/>
    </location>
</feature>
<accession>A0A4Y1YR74</accession>
<evidence type="ECO:0000256" key="1">
    <source>
        <dbReference type="ARBA" id="ARBA00010923"/>
    </source>
</evidence>
<comment type="similarity">
    <text evidence="1">Belongs to the type-I restriction system S methylase family.</text>
</comment>
<dbReference type="InterPro" id="IPR000055">
    <property type="entry name" value="Restrct_endonuc_typeI_TRD"/>
</dbReference>
<dbReference type="PANTHER" id="PTHR43140">
    <property type="entry name" value="TYPE-1 RESTRICTION ENZYME ECOKI SPECIFICITY PROTEIN"/>
    <property type="match status" value="1"/>
</dbReference>
<dbReference type="InterPro" id="IPR051212">
    <property type="entry name" value="Type-I_RE_S_subunit"/>
</dbReference>
<dbReference type="Proteomes" id="UP000316473">
    <property type="component" value="Chromosome"/>
</dbReference>
<evidence type="ECO:0000256" key="2">
    <source>
        <dbReference type="ARBA" id="ARBA00022747"/>
    </source>
</evidence>
<dbReference type="REBASE" id="343047">
    <property type="entry name" value="S.NstHISORF767P"/>
</dbReference>
<dbReference type="PANTHER" id="PTHR43140:SF1">
    <property type="entry name" value="TYPE I RESTRICTION ENZYME ECOKI SPECIFICITY SUBUNIT"/>
    <property type="match status" value="1"/>
</dbReference>
<reference evidence="5 6" key="1">
    <citation type="submission" date="2019-06" db="EMBL/GenBank/DDBJ databases">
        <title>Nitrosomonas stercoris KYUHI-S whole genome shotgun sequence.</title>
        <authorList>
            <person name="Nakagawa T."/>
            <person name="Tsuchiya Y."/>
            <person name="Takahashi R."/>
        </authorList>
    </citation>
    <scope>NUCLEOTIDE SEQUENCE [LARGE SCALE GENOMIC DNA]</scope>
    <source>
        <strain evidence="5 6">KYUHI-S</strain>
    </source>
</reference>
<keyword evidence="2" id="KW-0680">Restriction system</keyword>
<evidence type="ECO:0000256" key="3">
    <source>
        <dbReference type="ARBA" id="ARBA00023125"/>
    </source>
</evidence>
<keyword evidence="6" id="KW-1185">Reference proteome</keyword>